<feature type="chain" id="PRO_5043765647" description="Secreted protein" evidence="2">
    <location>
        <begin position="17"/>
        <end position="239"/>
    </location>
</feature>
<evidence type="ECO:0000256" key="2">
    <source>
        <dbReference type="SAM" id="SignalP"/>
    </source>
</evidence>
<keyword evidence="2" id="KW-0732">Signal</keyword>
<evidence type="ECO:0000313" key="3">
    <source>
        <dbReference type="EMBL" id="KAK6527577.1"/>
    </source>
</evidence>
<dbReference type="Proteomes" id="UP001365542">
    <property type="component" value="Unassembled WGS sequence"/>
</dbReference>
<name>A0AAV9WVQ5_9PEZI</name>
<gene>
    <name evidence="3" type="ORF">TWF694_004561</name>
</gene>
<keyword evidence="4" id="KW-1185">Reference proteome</keyword>
<feature type="signal peptide" evidence="2">
    <location>
        <begin position="1"/>
        <end position="16"/>
    </location>
</feature>
<dbReference type="EMBL" id="JAVHJO010000015">
    <property type="protein sequence ID" value="KAK6527577.1"/>
    <property type="molecule type" value="Genomic_DNA"/>
</dbReference>
<evidence type="ECO:0000313" key="4">
    <source>
        <dbReference type="Proteomes" id="UP001365542"/>
    </source>
</evidence>
<evidence type="ECO:0008006" key="5">
    <source>
        <dbReference type="Google" id="ProtNLM"/>
    </source>
</evidence>
<accession>A0AAV9WVQ5</accession>
<evidence type="ECO:0000256" key="1">
    <source>
        <dbReference type="SAM" id="MobiDB-lite"/>
    </source>
</evidence>
<feature type="region of interest" description="Disordered" evidence="1">
    <location>
        <begin position="173"/>
        <end position="215"/>
    </location>
</feature>
<sequence>MLKLTIFGSLIVAAAATRGYGDRYIFYVKQPSDCGDSSCPTSTSNQVCGTGQCVGGLCGDWVGYKNYCCTVVHGTTLDYTCNDTQYTEFFSKFNFDTSGTPAVEGDASCPLVDGTSAGFIGEGIKDPEGISCCSLDKDAFLLYQNASWPYNTEGNVKKARCVDPLVPIANMQSSAGAATSTPPSTRSGSQPTPTSGGSSPVSTSSTGATASTSPNAASNNRFAVAAAAVPFAWFLALYF</sequence>
<dbReference type="AlphaFoldDB" id="A0AAV9WVQ5"/>
<proteinExistence type="predicted"/>
<comment type="caution">
    <text evidence="3">The sequence shown here is derived from an EMBL/GenBank/DDBJ whole genome shotgun (WGS) entry which is preliminary data.</text>
</comment>
<organism evidence="3 4">
    <name type="scientific">Orbilia ellipsospora</name>
    <dbReference type="NCBI Taxonomy" id="2528407"/>
    <lineage>
        <taxon>Eukaryota</taxon>
        <taxon>Fungi</taxon>
        <taxon>Dikarya</taxon>
        <taxon>Ascomycota</taxon>
        <taxon>Pezizomycotina</taxon>
        <taxon>Orbiliomycetes</taxon>
        <taxon>Orbiliales</taxon>
        <taxon>Orbiliaceae</taxon>
        <taxon>Orbilia</taxon>
    </lineage>
</organism>
<protein>
    <recommendedName>
        <fullName evidence="5">Secreted protein</fullName>
    </recommendedName>
</protein>
<reference evidence="3 4" key="1">
    <citation type="submission" date="2019-10" db="EMBL/GenBank/DDBJ databases">
        <authorList>
            <person name="Palmer J.M."/>
        </authorList>
    </citation>
    <scope>NUCLEOTIDE SEQUENCE [LARGE SCALE GENOMIC DNA]</scope>
    <source>
        <strain evidence="3 4">TWF694</strain>
    </source>
</reference>